<dbReference type="Proteomes" id="UP000604046">
    <property type="component" value="Unassembled WGS sequence"/>
</dbReference>
<sequence length="761" mass="85584">MEEKEDRLEMTYLIPKELKAPRADTVELQKIRSTSELTDDMDVKFFQHLFSTGTGGWQNGYGSFSQYARKLSGNINVRRIPGDSAAHPSWKAYRQPIKENPPGASPANLESFSPPLENPGDAAVNPSWKSLSRIPGDSAAKLKRLSPTNYGANPGDSVGTAESLIANQLRRIPGDSAAKLSWKAYRQPMKRIPGAYAQPEWGAAESLQSTQSPALQNVTVGDVISAMGSEAHSHEALSRQTHLAILINGRWQPEEQPVDWCDSMLEDTCEDLESRDHSIRDSEQADFEDGFDDWDWVDSEMQREAEEDARERVQWSKEMEIQNEYRQRLANMTVKYLNMQGSETHTSKPYPLCHVEPCESFREAWLHTLHEGNSPDRRLSLRQLRLRRQEIKKPIPAETLQYRSAREVLLHDLDSGPAGPIPLDTTKLVLGGGVITDTWSWRELLGHSLSNDVVHVQVVYISEKATGAKSEDSGFVAMAPCHRCGFGTRSGRGQGWCSNPQCRQAEKEECLAQKSAEKIVWQQQRAAQGAGSRGPLREENSRKAERRQLHEARARAKAEEEAGGRGPLREEDSKEAERRQLREARARAKSEEEAGGRGPLREEDSKEAERRQLHEARARAKAEEEAGGRGPLREEDGKGEERRQLREARARAKAEEEAGGRGPLREEDSKEAERRQLREARARAKAEEEAGGRGPLREEDGKREERRQLREARARAKSEEEAGGRGPLREEDSKEAERRQLREARERAKAEEGVGGRGPRP</sequence>
<evidence type="ECO:0000313" key="3">
    <source>
        <dbReference type="Proteomes" id="UP000604046"/>
    </source>
</evidence>
<accession>A0A812LCP7</accession>
<evidence type="ECO:0000256" key="1">
    <source>
        <dbReference type="SAM" id="MobiDB-lite"/>
    </source>
</evidence>
<comment type="caution">
    <text evidence="2">The sequence shown here is derived from an EMBL/GenBank/DDBJ whole genome shotgun (WGS) entry which is preliminary data.</text>
</comment>
<keyword evidence="3" id="KW-1185">Reference proteome</keyword>
<proteinExistence type="predicted"/>
<reference evidence="2" key="1">
    <citation type="submission" date="2021-02" db="EMBL/GenBank/DDBJ databases">
        <authorList>
            <person name="Dougan E. K."/>
            <person name="Rhodes N."/>
            <person name="Thang M."/>
            <person name="Chan C."/>
        </authorList>
    </citation>
    <scope>NUCLEOTIDE SEQUENCE</scope>
</reference>
<feature type="compositionally biased region" description="Basic and acidic residues" evidence="1">
    <location>
        <begin position="535"/>
        <end position="754"/>
    </location>
</feature>
<dbReference type="AlphaFoldDB" id="A0A812LCP7"/>
<feature type="region of interest" description="Disordered" evidence="1">
    <location>
        <begin position="521"/>
        <end position="761"/>
    </location>
</feature>
<dbReference type="EMBL" id="CAJNDS010001027">
    <property type="protein sequence ID" value="CAE7244676.1"/>
    <property type="molecule type" value="Genomic_DNA"/>
</dbReference>
<name>A0A812LCP7_9DINO</name>
<organism evidence="2 3">
    <name type="scientific">Symbiodinium natans</name>
    <dbReference type="NCBI Taxonomy" id="878477"/>
    <lineage>
        <taxon>Eukaryota</taxon>
        <taxon>Sar</taxon>
        <taxon>Alveolata</taxon>
        <taxon>Dinophyceae</taxon>
        <taxon>Suessiales</taxon>
        <taxon>Symbiodiniaceae</taxon>
        <taxon>Symbiodinium</taxon>
    </lineage>
</organism>
<evidence type="ECO:0000313" key="2">
    <source>
        <dbReference type="EMBL" id="CAE7244676.1"/>
    </source>
</evidence>
<protein>
    <submittedName>
        <fullName evidence="2">Pfh1 protein</fullName>
    </submittedName>
</protein>
<gene>
    <name evidence="2" type="primary">pfh1</name>
    <name evidence="2" type="ORF">SNAT2548_LOCUS11470</name>
</gene>
<feature type="region of interest" description="Disordered" evidence="1">
    <location>
        <begin position="95"/>
        <end position="130"/>
    </location>
</feature>
<feature type="compositionally biased region" description="Low complexity" evidence="1">
    <location>
        <begin position="522"/>
        <end position="534"/>
    </location>
</feature>